<sequence length="80" mass="8719">MALIDIWGCGGSSGASNIAFKPKFGIETVHDGLQVSYGCACSVKNRTVKRSDYGPRTLTEYETRILAFCSVREDGRVAWA</sequence>
<evidence type="ECO:0000313" key="1">
    <source>
        <dbReference type="EMBL" id="KXB35364.1"/>
    </source>
</evidence>
<proteinExistence type="predicted"/>
<organism evidence="1 2">
    <name type="scientific">Atopobium deltae</name>
    <dbReference type="NCBI Taxonomy" id="1393034"/>
    <lineage>
        <taxon>Bacteria</taxon>
        <taxon>Bacillati</taxon>
        <taxon>Actinomycetota</taxon>
        <taxon>Coriobacteriia</taxon>
        <taxon>Coriobacteriales</taxon>
        <taxon>Atopobiaceae</taxon>
        <taxon>Atopobium</taxon>
    </lineage>
</organism>
<gene>
    <name evidence="1" type="ORF">HMPREF3192_00233</name>
</gene>
<comment type="caution">
    <text evidence="1">The sequence shown here is derived from an EMBL/GenBank/DDBJ whole genome shotgun (WGS) entry which is preliminary data.</text>
</comment>
<dbReference type="EMBL" id="LSCR01000003">
    <property type="protein sequence ID" value="KXB35364.1"/>
    <property type="molecule type" value="Genomic_DNA"/>
</dbReference>
<dbReference type="RefSeq" id="WP_156422811.1">
    <property type="nucleotide sequence ID" value="NZ_KQ959485.1"/>
</dbReference>
<name>A0A133XWR1_9ACTN</name>
<accession>A0A133XWR1</accession>
<dbReference type="AlphaFoldDB" id="A0A133XWR1"/>
<dbReference type="Proteomes" id="UP000070675">
    <property type="component" value="Unassembled WGS sequence"/>
</dbReference>
<protein>
    <submittedName>
        <fullName evidence="1">Uncharacterized protein</fullName>
    </submittedName>
</protein>
<evidence type="ECO:0000313" key="2">
    <source>
        <dbReference type="Proteomes" id="UP000070675"/>
    </source>
</evidence>
<dbReference type="PATRIC" id="fig|1393034.3.peg.230"/>
<reference evidence="2" key="1">
    <citation type="submission" date="2016-01" db="EMBL/GenBank/DDBJ databases">
        <authorList>
            <person name="Mitreva M."/>
            <person name="Pepin K.H."/>
            <person name="Mihindukulasuriya K.A."/>
            <person name="Fulton R."/>
            <person name="Fronick C."/>
            <person name="O'Laughlin M."/>
            <person name="Miner T."/>
            <person name="Herter B."/>
            <person name="Rosa B.A."/>
            <person name="Cordes M."/>
            <person name="Tomlinson C."/>
            <person name="Wollam A."/>
            <person name="Palsikar V.B."/>
            <person name="Mardis E.R."/>
            <person name="Wilson R.K."/>
        </authorList>
    </citation>
    <scope>NUCLEOTIDE SEQUENCE [LARGE SCALE GENOMIC DNA]</scope>
    <source>
        <strain evidence="2">DNF00019</strain>
    </source>
</reference>
<keyword evidence="2" id="KW-1185">Reference proteome</keyword>